<reference evidence="5" key="1">
    <citation type="journal article" date="2019" name="Int. J. Syst. Evol. Microbiol.">
        <title>The Global Catalogue of Microorganisms (GCM) 10K type strain sequencing project: providing services to taxonomists for standard genome sequencing and annotation.</title>
        <authorList>
            <consortium name="The Broad Institute Genomics Platform"/>
            <consortium name="The Broad Institute Genome Sequencing Center for Infectious Disease"/>
            <person name="Wu L."/>
            <person name="Ma J."/>
        </authorList>
    </citation>
    <scope>NUCLEOTIDE SEQUENCE [LARGE SCALE GENOMIC DNA]</scope>
    <source>
        <strain evidence="5">CGMCC 4.7289</strain>
    </source>
</reference>
<gene>
    <name evidence="4" type="ORF">ACFOZ4_12635</name>
</gene>
<evidence type="ECO:0000313" key="4">
    <source>
        <dbReference type="EMBL" id="MFC4131452.1"/>
    </source>
</evidence>
<feature type="transmembrane region" description="Helical" evidence="2">
    <location>
        <begin position="103"/>
        <end position="121"/>
    </location>
</feature>
<dbReference type="InterPro" id="IPR038765">
    <property type="entry name" value="Papain-like_cys_pep_sf"/>
</dbReference>
<feature type="transmembrane region" description="Helical" evidence="2">
    <location>
        <begin position="155"/>
        <end position="172"/>
    </location>
</feature>
<name>A0ABV8LKE6_9ACTN</name>
<feature type="transmembrane region" description="Helical" evidence="2">
    <location>
        <begin position="29"/>
        <end position="47"/>
    </location>
</feature>
<dbReference type="SUPFAM" id="SSF54001">
    <property type="entry name" value="Cysteine proteinases"/>
    <property type="match status" value="1"/>
</dbReference>
<feature type="transmembrane region" description="Helical" evidence="2">
    <location>
        <begin position="128"/>
        <end position="149"/>
    </location>
</feature>
<evidence type="ECO:0000313" key="5">
    <source>
        <dbReference type="Proteomes" id="UP001595816"/>
    </source>
</evidence>
<sequence>MERLVIALTLAVAGTVAGGQIAGLYAGREALITLAATSAGAALLGLIPRRRWHILAAAAGLEAVLIGLHHWLPGPISLMDSVTHAGARLLTSASPVPSRVDTLALPVVATWLAVSAASALARGRRPGAAALPLVALATAMLVLAGPQAGTNYRRTAVLIAALALLLVVLRPVPAHTRRAGPRLLRLATAALVAVALAGGTLLLAPPLLAGVTAAPPDLRAYVIAPVQAPPQTHPLSLVGRWGVHPEQPLLRITADRPVTLRWAVLGDFDGTSWLPATTYRAAGGDRGGVPNPAIAVDQVHATVTVAELTGSWLPVPDGLRRVSGVAIAVDEESGAVAVTDGLHPGLTYAVDAAVPAPTQVQLATAQLPRSAKYDRYRELPTGNTGRIPELALTAAGDGLPYAQALNLARWLKTTYRYDPRAPGGSGYPSIVRFLTATPAAGGGRGTSEQFATAYAVLARALGIPARVVVGFTAATGNGPVTVTAADARAWPEIYLDPVGWVGIDVTAPPATSTTAPSASPRPSLSAEPEQSPDAGEDPSTAPDVEIMTPEAEPPGGVRGSWLWLAWTTALFPLAFALVALLRIRRSRLRLAVADDAGRVRGAWAELRDGARLGGVPIRPYWTATEVVAAVSDAVAVEPRDDLPQAVNRAEFADPAADLAAEPAVEQAADLIHRVRRKASRRRRLLWWIDPRPLWWR</sequence>
<evidence type="ECO:0000259" key="3">
    <source>
        <dbReference type="SMART" id="SM00460"/>
    </source>
</evidence>
<keyword evidence="5" id="KW-1185">Reference proteome</keyword>
<dbReference type="Gene3D" id="3.10.620.30">
    <property type="match status" value="1"/>
</dbReference>
<dbReference type="EMBL" id="JBHSAY010000006">
    <property type="protein sequence ID" value="MFC4131452.1"/>
    <property type="molecule type" value="Genomic_DNA"/>
</dbReference>
<feature type="region of interest" description="Disordered" evidence="1">
    <location>
        <begin position="509"/>
        <end position="552"/>
    </location>
</feature>
<protein>
    <submittedName>
        <fullName evidence="4">TransglutaminaseTgpA domain-containing protein</fullName>
    </submittedName>
</protein>
<dbReference type="PANTHER" id="PTHR42736:SF1">
    <property type="entry name" value="PROTEIN-GLUTAMINE GAMMA-GLUTAMYLTRANSFERASE"/>
    <property type="match status" value="1"/>
</dbReference>
<accession>A0ABV8LKE6</accession>
<evidence type="ECO:0000256" key="2">
    <source>
        <dbReference type="SAM" id="Phobius"/>
    </source>
</evidence>
<feature type="transmembrane region" description="Helical" evidence="2">
    <location>
        <begin position="561"/>
        <end position="581"/>
    </location>
</feature>
<feature type="compositionally biased region" description="Low complexity" evidence="1">
    <location>
        <begin position="509"/>
        <end position="526"/>
    </location>
</feature>
<evidence type="ECO:0000256" key="1">
    <source>
        <dbReference type="SAM" id="MobiDB-lite"/>
    </source>
</evidence>
<dbReference type="InterPro" id="IPR021878">
    <property type="entry name" value="TgpA_N"/>
</dbReference>
<feature type="domain" description="Transglutaminase-like" evidence="3">
    <location>
        <begin position="439"/>
        <end position="507"/>
    </location>
</feature>
<dbReference type="Pfam" id="PF01841">
    <property type="entry name" value="Transglut_core"/>
    <property type="match status" value="1"/>
</dbReference>
<comment type="caution">
    <text evidence="4">The sequence shown here is derived from an EMBL/GenBank/DDBJ whole genome shotgun (WGS) entry which is preliminary data.</text>
</comment>
<dbReference type="InterPro" id="IPR002931">
    <property type="entry name" value="Transglutaminase-like"/>
</dbReference>
<organism evidence="4 5">
    <name type="scientific">Hamadaea flava</name>
    <dbReference type="NCBI Taxonomy" id="1742688"/>
    <lineage>
        <taxon>Bacteria</taxon>
        <taxon>Bacillati</taxon>
        <taxon>Actinomycetota</taxon>
        <taxon>Actinomycetes</taxon>
        <taxon>Micromonosporales</taxon>
        <taxon>Micromonosporaceae</taxon>
        <taxon>Hamadaea</taxon>
    </lineage>
</organism>
<dbReference type="InterPro" id="IPR052901">
    <property type="entry name" value="Bact_TGase-like"/>
</dbReference>
<feature type="transmembrane region" description="Helical" evidence="2">
    <location>
        <begin position="54"/>
        <end position="72"/>
    </location>
</feature>
<dbReference type="Pfam" id="PF11992">
    <property type="entry name" value="TgpA_N"/>
    <property type="match status" value="1"/>
</dbReference>
<keyword evidence="2" id="KW-0472">Membrane</keyword>
<dbReference type="PANTHER" id="PTHR42736">
    <property type="entry name" value="PROTEIN-GLUTAMINE GAMMA-GLUTAMYLTRANSFERASE"/>
    <property type="match status" value="1"/>
</dbReference>
<keyword evidence="2" id="KW-1133">Transmembrane helix</keyword>
<proteinExistence type="predicted"/>
<dbReference type="RefSeq" id="WP_253754991.1">
    <property type="nucleotide sequence ID" value="NZ_JAMZDZ010000001.1"/>
</dbReference>
<dbReference type="Proteomes" id="UP001595816">
    <property type="component" value="Unassembled WGS sequence"/>
</dbReference>
<dbReference type="SMART" id="SM00460">
    <property type="entry name" value="TGc"/>
    <property type="match status" value="1"/>
</dbReference>
<feature type="transmembrane region" description="Helical" evidence="2">
    <location>
        <begin position="184"/>
        <end position="208"/>
    </location>
</feature>
<keyword evidence="2" id="KW-0812">Transmembrane</keyword>